<accession>A0A834UF27</accession>
<dbReference type="EMBL" id="JACSDY010000002">
    <property type="protein sequence ID" value="KAF7435066.1"/>
    <property type="molecule type" value="Genomic_DNA"/>
</dbReference>
<evidence type="ECO:0000313" key="2">
    <source>
        <dbReference type="Proteomes" id="UP000600918"/>
    </source>
</evidence>
<name>A0A834UF27_VESPE</name>
<gene>
    <name evidence="1" type="ORF">H0235_003257</name>
</gene>
<comment type="caution">
    <text evidence="1">The sequence shown here is derived from an EMBL/GenBank/DDBJ whole genome shotgun (WGS) entry which is preliminary data.</text>
</comment>
<evidence type="ECO:0000313" key="1">
    <source>
        <dbReference type="EMBL" id="KAF7435066.1"/>
    </source>
</evidence>
<sequence>MGAENWSVQLGPSSTFCGSRPTRAEVCRTPLESLMDSPESLLVVGEGVVHDASVLEARGKEYASSSDVNTAR</sequence>
<dbReference type="AlphaFoldDB" id="A0A834UF27"/>
<keyword evidence="2" id="KW-1185">Reference proteome</keyword>
<proteinExistence type="predicted"/>
<organism evidence="1 2">
    <name type="scientific">Vespula pensylvanica</name>
    <name type="common">Western yellow jacket</name>
    <name type="synonym">Wasp</name>
    <dbReference type="NCBI Taxonomy" id="30213"/>
    <lineage>
        <taxon>Eukaryota</taxon>
        <taxon>Metazoa</taxon>
        <taxon>Ecdysozoa</taxon>
        <taxon>Arthropoda</taxon>
        <taxon>Hexapoda</taxon>
        <taxon>Insecta</taxon>
        <taxon>Pterygota</taxon>
        <taxon>Neoptera</taxon>
        <taxon>Endopterygota</taxon>
        <taxon>Hymenoptera</taxon>
        <taxon>Apocrita</taxon>
        <taxon>Aculeata</taxon>
        <taxon>Vespoidea</taxon>
        <taxon>Vespidae</taxon>
        <taxon>Vespinae</taxon>
        <taxon>Vespula</taxon>
    </lineage>
</organism>
<dbReference type="Proteomes" id="UP000600918">
    <property type="component" value="Unassembled WGS sequence"/>
</dbReference>
<protein>
    <submittedName>
        <fullName evidence="1">Uncharacterized protein</fullName>
    </submittedName>
</protein>
<reference evidence="1" key="1">
    <citation type="journal article" date="2020" name="G3 (Bethesda)">
        <title>High-Quality Assemblies for Three Invasive Social Wasps from the &lt;i&gt;Vespula&lt;/i&gt; Genus.</title>
        <authorList>
            <person name="Harrop T.W.R."/>
            <person name="Guhlin J."/>
            <person name="McLaughlin G.M."/>
            <person name="Permina E."/>
            <person name="Stockwell P."/>
            <person name="Gilligan J."/>
            <person name="Le Lec M.F."/>
            <person name="Gruber M.A.M."/>
            <person name="Quinn O."/>
            <person name="Lovegrove M."/>
            <person name="Duncan E.J."/>
            <person name="Remnant E.J."/>
            <person name="Van Eeckhoven J."/>
            <person name="Graham B."/>
            <person name="Knapp R.A."/>
            <person name="Langford K.W."/>
            <person name="Kronenberg Z."/>
            <person name="Press M.O."/>
            <person name="Eacker S.M."/>
            <person name="Wilson-Rankin E.E."/>
            <person name="Purcell J."/>
            <person name="Lester P.J."/>
            <person name="Dearden P.K."/>
        </authorList>
    </citation>
    <scope>NUCLEOTIDE SEQUENCE</scope>
    <source>
        <strain evidence="1">Volc-1</strain>
    </source>
</reference>